<dbReference type="PANTHER" id="PTHR21193:SF3">
    <property type="entry name" value="OXIDOREDUCTASE-LIKE DOMAIN-CONTAINING PROTEIN 1"/>
    <property type="match status" value="1"/>
</dbReference>
<protein>
    <recommendedName>
        <fullName evidence="2">Oxidoreductase-like domain-containing protein</fullName>
    </recommendedName>
</protein>
<dbReference type="GeneID" id="8501039"/>
<dbReference type="InterPro" id="IPR039251">
    <property type="entry name" value="OXLD1"/>
</dbReference>
<accession>A0A179V1K8</accession>
<evidence type="ECO:0000256" key="1">
    <source>
        <dbReference type="SAM" id="MobiDB-lite"/>
    </source>
</evidence>
<feature type="domain" description="Oxidoreductase-like" evidence="2">
    <location>
        <begin position="172"/>
        <end position="215"/>
    </location>
</feature>
<dbReference type="Pfam" id="PF09791">
    <property type="entry name" value="Oxidored-like"/>
    <property type="match status" value="1"/>
</dbReference>
<dbReference type="OrthoDB" id="10064411at2759"/>
<feature type="region of interest" description="Disordered" evidence="1">
    <location>
        <begin position="97"/>
        <end position="134"/>
    </location>
</feature>
<dbReference type="STRING" id="559298.A0A179V1K8"/>
<feature type="region of interest" description="Disordered" evidence="1">
    <location>
        <begin position="36"/>
        <end position="78"/>
    </location>
</feature>
<sequence length="334" mass="37189">MEQLSLLLWKQFRHRSAICARCLYSGTNYFLPAAGPATSTRPSRRHLHSNPYQHKQIATPAQRNEEDESHALSSKQPHQTYPLQGYYLEILSNPYSQHPARRTRPPLPEEKMSPPEVVDNAKTQSPESAREPTPAERMGIVFGTRLAGPGYAGSSGRYDPGSRTPESTWRVIYGIPIPPRPQEPDNCCMSGCVHCVWDDYRDDVEGWAERVREAKRKGKQLKKERRKRKAKGKKGAIIAEKGGDIVAVGEIRHKPRKEVESASMSMDDDGGGSEVNWASANGNGIGDLDDDLFADIPVGIREFMRIEKKLRERRSRVAEAETGSGGGDGDRASV</sequence>
<evidence type="ECO:0000313" key="4">
    <source>
        <dbReference type="Proteomes" id="UP000002038"/>
    </source>
</evidence>
<dbReference type="PANTHER" id="PTHR21193">
    <property type="entry name" value="OXIDOREDUCTASE-LIKE DOMAIN-CONTAINING PROTEIN 1"/>
    <property type="match status" value="1"/>
</dbReference>
<dbReference type="EMBL" id="GG657485">
    <property type="protein sequence ID" value="OAT14214.1"/>
    <property type="molecule type" value="Genomic_DNA"/>
</dbReference>
<gene>
    <name evidence="3" type="ORF">BDBG_09280</name>
</gene>
<dbReference type="VEuPathDB" id="FungiDB:BDBG_09280"/>
<feature type="compositionally biased region" description="Basic residues" evidence="1">
    <location>
        <begin position="216"/>
        <end position="234"/>
    </location>
</feature>
<reference evidence="4" key="1">
    <citation type="journal article" date="2015" name="PLoS Genet.">
        <title>The dynamic genome and transcriptome of the human fungal pathogen Blastomyces and close relative Emmonsia.</title>
        <authorList>
            <person name="Munoz J.F."/>
            <person name="Gauthier G.M."/>
            <person name="Desjardins C.A."/>
            <person name="Gallo J.E."/>
            <person name="Holder J."/>
            <person name="Sullivan T.D."/>
            <person name="Marty A.J."/>
            <person name="Carmen J.C."/>
            <person name="Chen Z."/>
            <person name="Ding L."/>
            <person name="Gujja S."/>
            <person name="Magrini V."/>
            <person name="Misas E."/>
            <person name="Mitreva M."/>
            <person name="Priest M."/>
            <person name="Saif S."/>
            <person name="Whiston E.A."/>
            <person name="Young S."/>
            <person name="Zeng Q."/>
            <person name="Goldman W.E."/>
            <person name="Mardis E.R."/>
            <person name="Taylor J.W."/>
            <person name="McEwen J.G."/>
            <person name="Clay O.K."/>
            <person name="Klein B.S."/>
            <person name="Cuomo C.A."/>
        </authorList>
    </citation>
    <scope>NUCLEOTIDE SEQUENCE [LARGE SCALE GENOMIC DNA]</scope>
    <source>
        <strain evidence="4">SLH14081</strain>
    </source>
</reference>
<dbReference type="InterPro" id="IPR019180">
    <property type="entry name" value="Oxidoreductase-like_N"/>
</dbReference>
<dbReference type="Proteomes" id="UP000002038">
    <property type="component" value="Unassembled WGS sequence"/>
</dbReference>
<evidence type="ECO:0000313" key="3">
    <source>
        <dbReference type="EMBL" id="OAT14214.1"/>
    </source>
</evidence>
<name>A0A179V1K8_BLAGS</name>
<feature type="region of interest" description="Disordered" evidence="1">
    <location>
        <begin position="216"/>
        <end position="235"/>
    </location>
</feature>
<organism evidence="3 4">
    <name type="scientific">Blastomyces gilchristii (strain SLH14081)</name>
    <name type="common">Blastomyces dermatitidis</name>
    <dbReference type="NCBI Taxonomy" id="559298"/>
    <lineage>
        <taxon>Eukaryota</taxon>
        <taxon>Fungi</taxon>
        <taxon>Dikarya</taxon>
        <taxon>Ascomycota</taxon>
        <taxon>Pezizomycotina</taxon>
        <taxon>Eurotiomycetes</taxon>
        <taxon>Eurotiomycetidae</taxon>
        <taxon>Onygenales</taxon>
        <taxon>Ajellomycetaceae</taxon>
        <taxon>Blastomyces</taxon>
    </lineage>
</organism>
<proteinExistence type="predicted"/>
<evidence type="ECO:0000259" key="2">
    <source>
        <dbReference type="Pfam" id="PF09791"/>
    </source>
</evidence>
<keyword evidence="4" id="KW-1185">Reference proteome</keyword>
<feature type="region of interest" description="Disordered" evidence="1">
    <location>
        <begin position="311"/>
        <end position="334"/>
    </location>
</feature>
<dbReference type="KEGG" id="bgh:BDBG_09280"/>
<dbReference type="RefSeq" id="XP_002620352.1">
    <property type="nucleotide sequence ID" value="XM_002620306.2"/>
</dbReference>
<dbReference type="AlphaFoldDB" id="A0A179V1K8"/>
<dbReference type="GO" id="GO:0005739">
    <property type="term" value="C:mitochondrion"/>
    <property type="evidence" value="ECO:0007669"/>
    <property type="project" value="TreeGrafter"/>
</dbReference>